<dbReference type="EMBL" id="HBIO01030318">
    <property type="protein sequence ID" value="CAE0478366.1"/>
    <property type="molecule type" value="Transcribed_RNA"/>
</dbReference>
<dbReference type="AlphaFoldDB" id="A0A6S8Z5K5"/>
<evidence type="ECO:0000313" key="1">
    <source>
        <dbReference type="EMBL" id="CAE0478366.1"/>
    </source>
</evidence>
<sequence>MLSCYSKEDLPPNRVKPVPIQVIRRIFAVAATLHHDPQHQCLADMIGMAFFFLLRPGEYAHSPSDSSPFQLRDVQLFRGALRLNLATATDAELFTATFTLLTFRDQKNDVRGEVVGLGHSSNPFLSPPRILARRILHLRSHGSLPTTPLCSYYIAPQLCLIPPREIIGLPTH</sequence>
<evidence type="ECO:0000313" key="2">
    <source>
        <dbReference type="EMBL" id="CAE0478367.1"/>
    </source>
</evidence>
<protein>
    <submittedName>
        <fullName evidence="1">Uncharacterized protein</fullName>
    </submittedName>
</protein>
<name>A0A6S8Z5K5_9STRA</name>
<organism evidence="1">
    <name type="scientific">Chaetoceros debilis</name>
    <dbReference type="NCBI Taxonomy" id="122233"/>
    <lineage>
        <taxon>Eukaryota</taxon>
        <taxon>Sar</taxon>
        <taxon>Stramenopiles</taxon>
        <taxon>Ochrophyta</taxon>
        <taxon>Bacillariophyta</taxon>
        <taxon>Coscinodiscophyceae</taxon>
        <taxon>Chaetocerotophycidae</taxon>
        <taxon>Chaetocerotales</taxon>
        <taxon>Chaetocerotaceae</taxon>
        <taxon>Chaetoceros</taxon>
    </lineage>
</organism>
<proteinExistence type="predicted"/>
<reference evidence="1" key="1">
    <citation type="submission" date="2021-01" db="EMBL/GenBank/DDBJ databases">
        <authorList>
            <person name="Corre E."/>
            <person name="Pelletier E."/>
            <person name="Niang G."/>
            <person name="Scheremetjew M."/>
            <person name="Finn R."/>
            <person name="Kale V."/>
            <person name="Holt S."/>
            <person name="Cochrane G."/>
            <person name="Meng A."/>
            <person name="Brown T."/>
            <person name="Cohen L."/>
        </authorList>
    </citation>
    <scope>NUCLEOTIDE SEQUENCE</scope>
    <source>
        <strain evidence="1">MM31A-1</strain>
    </source>
</reference>
<accession>A0A6S8Z5K5</accession>
<dbReference type="EMBL" id="HBIO01030319">
    <property type="protein sequence ID" value="CAE0478367.1"/>
    <property type="molecule type" value="Transcribed_RNA"/>
</dbReference>
<gene>
    <name evidence="1" type="ORF">CDEB00056_LOCUS23219</name>
    <name evidence="2" type="ORF">CDEB00056_LOCUS23220</name>
</gene>